<keyword evidence="7 9" id="KW-1133">Transmembrane helix</keyword>
<comment type="caution">
    <text evidence="9">Lacks conserved residue(s) required for the propagation of feature annotation.</text>
</comment>
<evidence type="ECO:0000256" key="2">
    <source>
        <dbReference type="ARBA" id="ARBA00022475"/>
    </source>
</evidence>
<dbReference type="PANTHER" id="PTHR33695">
    <property type="entry name" value="LIPOPROTEIN SIGNAL PEPTIDASE"/>
    <property type="match status" value="1"/>
</dbReference>
<dbReference type="EMBL" id="PHIG01000048">
    <property type="protein sequence ID" value="PJK28137.1"/>
    <property type="molecule type" value="Genomic_DNA"/>
</dbReference>
<dbReference type="GO" id="GO:0004190">
    <property type="term" value="F:aspartic-type endopeptidase activity"/>
    <property type="evidence" value="ECO:0007669"/>
    <property type="project" value="UniProtKB-UniRule"/>
</dbReference>
<comment type="catalytic activity">
    <reaction evidence="9 10">
        <text>Release of signal peptides from bacterial membrane prolipoproteins. Hydrolyzes -Xaa-Yaa-Zaa-|-(S,diacylglyceryl)Cys-, in which Xaa is hydrophobic (preferably Leu), and Yaa (Ala or Ser) and Zaa (Gly or Ala) have small, neutral side chains.</text>
        <dbReference type="EC" id="3.4.23.36"/>
    </reaction>
</comment>
<name>A0A2M9FXF9_9PROT</name>
<evidence type="ECO:0000313" key="13">
    <source>
        <dbReference type="Proteomes" id="UP000229498"/>
    </source>
</evidence>
<keyword evidence="8 9" id="KW-0472">Membrane</keyword>
<proteinExistence type="inferred from homology"/>
<comment type="similarity">
    <text evidence="1 9 11">Belongs to the peptidase A8 family.</text>
</comment>
<comment type="subcellular location">
    <subcellularLocation>
        <location evidence="9">Cell membrane</location>
        <topology evidence="9">Multi-pass membrane protein</topology>
    </subcellularLocation>
</comment>
<evidence type="ECO:0000313" key="12">
    <source>
        <dbReference type="EMBL" id="PJK28137.1"/>
    </source>
</evidence>
<evidence type="ECO:0000256" key="3">
    <source>
        <dbReference type="ARBA" id="ARBA00022670"/>
    </source>
</evidence>
<dbReference type="NCBIfam" id="TIGR00077">
    <property type="entry name" value="lspA"/>
    <property type="match status" value="1"/>
</dbReference>
<dbReference type="EC" id="3.4.23.36" evidence="9"/>
<dbReference type="GO" id="GO:0006508">
    <property type="term" value="P:proteolysis"/>
    <property type="evidence" value="ECO:0007669"/>
    <property type="project" value="UniProtKB-KW"/>
</dbReference>
<sequence length="180" mass="19328">MPLRPFLIALVLIAVDQLSKIWLISVMEGRECTIIDGLPEICRPIEILPFFNIVMVWNTGVSFGMFSDSGAPLILGLINLAVATALAVWLARAEGRALRAGLTLVIAGAVGNAIDRFAYGAVADFFDVHLSGAAAQWAIDTFGTNHWPAFNVADMAISVGVVLLLFDSLFARGDRSKRAP</sequence>
<keyword evidence="3 9" id="KW-0645">Protease</keyword>
<evidence type="ECO:0000256" key="11">
    <source>
        <dbReference type="RuleBase" id="RU004181"/>
    </source>
</evidence>
<evidence type="ECO:0000256" key="5">
    <source>
        <dbReference type="ARBA" id="ARBA00022750"/>
    </source>
</evidence>
<dbReference type="PANTHER" id="PTHR33695:SF1">
    <property type="entry name" value="LIPOPROTEIN SIGNAL PEPTIDASE"/>
    <property type="match status" value="1"/>
</dbReference>
<evidence type="ECO:0000256" key="6">
    <source>
        <dbReference type="ARBA" id="ARBA00022801"/>
    </source>
</evidence>
<comment type="pathway">
    <text evidence="9">Protein modification; lipoprotein biosynthesis (signal peptide cleavage).</text>
</comment>
<organism evidence="12 13">
    <name type="scientific">Minwuia thermotolerans</name>
    <dbReference type="NCBI Taxonomy" id="2056226"/>
    <lineage>
        <taxon>Bacteria</taxon>
        <taxon>Pseudomonadati</taxon>
        <taxon>Pseudomonadota</taxon>
        <taxon>Alphaproteobacteria</taxon>
        <taxon>Minwuiales</taxon>
        <taxon>Minwuiaceae</taxon>
        <taxon>Minwuia</taxon>
    </lineage>
</organism>
<dbReference type="PRINTS" id="PR00781">
    <property type="entry name" value="LIPOSIGPTASE"/>
</dbReference>
<feature type="transmembrane region" description="Helical" evidence="9">
    <location>
        <begin position="149"/>
        <end position="170"/>
    </location>
</feature>
<keyword evidence="5 9" id="KW-0064">Aspartyl protease</keyword>
<keyword evidence="2 9" id="KW-1003">Cell membrane</keyword>
<keyword evidence="6 9" id="KW-0378">Hydrolase</keyword>
<comment type="caution">
    <text evidence="12">The sequence shown here is derived from an EMBL/GenBank/DDBJ whole genome shotgun (WGS) entry which is preliminary data.</text>
</comment>
<feature type="active site" evidence="9">
    <location>
        <position position="124"/>
    </location>
</feature>
<accession>A0A2M9FXF9</accession>
<dbReference type="RefSeq" id="WP_109792879.1">
    <property type="nucleotide sequence ID" value="NZ_PHIG01000048.1"/>
</dbReference>
<evidence type="ECO:0000256" key="10">
    <source>
        <dbReference type="RuleBase" id="RU000594"/>
    </source>
</evidence>
<protein>
    <recommendedName>
        <fullName evidence="9">Lipoprotein signal peptidase</fullName>
        <ecNumber evidence="9">3.4.23.36</ecNumber>
    </recommendedName>
    <alternativeName>
        <fullName evidence="9">Prolipoprotein signal peptidase</fullName>
    </alternativeName>
    <alternativeName>
        <fullName evidence="9">Signal peptidase II</fullName>
        <shortName evidence="9">SPase II</shortName>
    </alternativeName>
</protein>
<evidence type="ECO:0000256" key="8">
    <source>
        <dbReference type="ARBA" id="ARBA00023136"/>
    </source>
</evidence>
<reference evidence="12 13" key="1">
    <citation type="submission" date="2017-11" db="EMBL/GenBank/DDBJ databases">
        <title>Draft genome sequence of Rhizobiales bacterium SY3-13.</title>
        <authorList>
            <person name="Sun C."/>
        </authorList>
    </citation>
    <scope>NUCLEOTIDE SEQUENCE [LARGE SCALE GENOMIC DNA]</scope>
    <source>
        <strain evidence="12 13">SY3-13</strain>
    </source>
</reference>
<keyword evidence="4 9" id="KW-0812">Transmembrane</keyword>
<dbReference type="UniPathway" id="UPA00665"/>
<feature type="active site" evidence="9">
    <location>
        <position position="154"/>
    </location>
</feature>
<evidence type="ECO:0000256" key="7">
    <source>
        <dbReference type="ARBA" id="ARBA00022989"/>
    </source>
</evidence>
<gene>
    <name evidence="9 12" type="primary">lspA</name>
    <name evidence="12" type="ORF">CVT23_19095</name>
</gene>
<dbReference type="OrthoDB" id="9810259at2"/>
<dbReference type="InterPro" id="IPR001872">
    <property type="entry name" value="Peptidase_A8"/>
</dbReference>
<keyword evidence="13" id="KW-1185">Reference proteome</keyword>
<evidence type="ECO:0000256" key="1">
    <source>
        <dbReference type="ARBA" id="ARBA00006139"/>
    </source>
</evidence>
<dbReference type="Pfam" id="PF01252">
    <property type="entry name" value="Peptidase_A8"/>
    <property type="match status" value="1"/>
</dbReference>
<evidence type="ECO:0000256" key="4">
    <source>
        <dbReference type="ARBA" id="ARBA00022692"/>
    </source>
</evidence>
<evidence type="ECO:0000256" key="9">
    <source>
        <dbReference type="HAMAP-Rule" id="MF_00161"/>
    </source>
</evidence>
<feature type="transmembrane region" description="Helical" evidence="9">
    <location>
        <begin position="97"/>
        <end position="114"/>
    </location>
</feature>
<dbReference type="AlphaFoldDB" id="A0A2M9FXF9"/>
<dbReference type="HAMAP" id="MF_00161">
    <property type="entry name" value="LspA"/>
    <property type="match status" value="1"/>
</dbReference>
<dbReference type="GO" id="GO:0005886">
    <property type="term" value="C:plasma membrane"/>
    <property type="evidence" value="ECO:0007669"/>
    <property type="project" value="UniProtKB-SubCell"/>
</dbReference>
<dbReference type="PROSITE" id="PS00855">
    <property type="entry name" value="SPASE_II"/>
    <property type="match status" value="1"/>
</dbReference>
<comment type="function">
    <text evidence="9 10">This protein specifically catalyzes the removal of signal peptides from prolipoproteins.</text>
</comment>
<dbReference type="Proteomes" id="UP000229498">
    <property type="component" value="Unassembled WGS sequence"/>
</dbReference>
<feature type="transmembrane region" description="Helical" evidence="9">
    <location>
        <begin position="72"/>
        <end position="90"/>
    </location>
</feature>